<proteinExistence type="inferred from homology"/>
<feature type="transmembrane region" description="Helical" evidence="6">
    <location>
        <begin position="236"/>
        <end position="257"/>
    </location>
</feature>
<dbReference type="InterPro" id="IPR007881">
    <property type="entry name" value="UNC-50"/>
</dbReference>
<evidence type="ECO:0000313" key="8">
    <source>
        <dbReference type="Proteomes" id="UP000054928"/>
    </source>
</evidence>
<dbReference type="RefSeq" id="XP_024577085.1">
    <property type="nucleotide sequence ID" value="XM_024726405.1"/>
</dbReference>
<evidence type="ECO:0000256" key="4">
    <source>
        <dbReference type="ARBA" id="ARBA00022989"/>
    </source>
</evidence>
<dbReference type="EMBL" id="CCYD01000523">
    <property type="protein sequence ID" value="CEG40716.1"/>
    <property type="molecule type" value="Genomic_DNA"/>
</dbReference>
<evidence type="ECO:0000313" key="7">
    <source>
        <dbReference type="EMBL" id="CEG40716.1"/>
    </source>
</evidence>
<evidence type="ECO:0000256" key="2">
    <source>
        <dbReference type="ARBA" id="ARBA00006293"/>
    </source>
</evidence>
<dbReference type="OrthoDB" id="10027013at2759"/>
<organism evidence="7 8">
    <name type="scientific">Plasmopara halstedii</name>
    <name type="common">Downy mildew of sunflower</name>
    <dbReference type="NCBI Taxonomy" id="4781"/>
    <lineage>
        <taxon>Eukaryota</taxon>
        <taxon>Sar</taxon>
        <taxon>Stramenopiles</taxon>
        <taxon>Oomycota</taxon>
        <taxon>Peronosporomycetes</taxon>
        <taxon>Peronosporales</taxon>
        <taxon>Peronosporaceae</taxon>
        <taxon>Plasmopara</taxon>
    </lineage>
</organism>
<comment type="subcellular location">
    <subcellularLocation>
        <location evidence="1">Membrane</location>
        <topology evidence="1">Multi-pass membrane protein</topology>
    </subcellularLocation>
</comment>
<dbReference type="Pfam" id="PF05216">
    <property type="entry name" value="UNC-50"/>
    <property type="match status" value="1"/>
</dbReference>
<keyword evidence="4 6" id="KW-1133">Transmembrane helix</keyword>
<dbReference type="AlphaFoldDB" id="A0A0P1AIW9"/>
<evidence type="ECO:0000256" key="5">
    <source>
        <dbReference type="ARBA" id="ARBA00023136"/>
    </source>
</evidence>
<keyword evidence="5 6" id="KW-0472">Membrane</keyword>
<reference evidence="8" key="1">
    <citation type="submission" date="2014-09" db="EMBL/GenBank/DDBJ databases">
        <authorList>
            <person name="Sharma Rahul"/>
            <person name="Thines Marco"/>
        </authorList>
    </citation>
    <scope>NUCLEOTIDE SEQUENCE [LARGE SCALE GENOMIC DNA]</scope>
</reference>
<dbReference type="GeneID" id="36405955"/>
<protein>
    <submittedName>
        <fullName evidence="7">Unc-50 family protein</fullName>
    </submittedName>
</protein>
<dbReference type="PANTHER" id="PTHR12841">
    <property type="entry name" value="PROTEIN UNC-50 HOMOLOG"/>
    <property type="match status" value="1"/>
</dbReference>
<keyword evidence="8" id="KW-1185">Reference proteome</keyword>
<dbReference type="STRING" id="4781.A0A0P1AIW9"/>
<sequence length="471" mass="53617">MKHALYSNPTTNTHYYKRQSKRAGADVFRSCSAFPEYFTRVLDYRQMDLDATFYQMVTLCIQPTKVYKSAYFRKQTKNRWARDDPAFAVIQFAFLLVATLAWAIAFRVDSAAKYAMLLFHAVVVEWLGLGLIISTLYWWIANQFLRQRNNYGIGETLYVEQRVEWQFAFDIHCNSFFILFLFLYVLQFLLAPLLVSNSFAILLVGNLLYSLSWGLYTYITFLGYMALPFLHRTEQFLLPLVLVLALFVSTIVLQACLRLSFNGIICPALLIHPAHVAGRVVISCDANFDDSAFGLDATSASELDSDDDGVDLDSVNSGDEGVHYPTNFKSKGKRKKLPCTGNTSQQITTGRRNQVGLEEASAPEYVSERQASVGRLNVWLTIAPMFWWDSADSVKVGDLSKPTTYQDDVNGPNQIYWRKAIRAELDSMKPCGVFRAVMLPTGQQVFETKWVSKIKRKVIGKIQGTPRRKRL</sequence>
<evidence type="ECO:0000256" key="6">
    <source>
        <dbReference type="SAM" id="Phobius"/>
    </source>
</evidence>
<name>A0A0P1AIW9_PLAHL</name>
<evidence type="ECO:0000256" key="3">
    <source>
        <dbReference type="ARBA" id="ARBA00022692"/>
    </source>
</evidence>
<feature type="transmembrane region" description="Helical" evidence="6">
    <location>
        <begin position="207"/>
        <end position="230"/>
    </location>
</feature>
<evidence type="ECO:0000256" key="1">
    <source>
        <dbReference type="ARBA" id="ARBA00004141"/>
    </source>
</evidence>
<feature type="transmembrane region" description="Helical" evidence="6">
    <location>
        <begin position="86"/>
        <end position="105"/>
    </location>
</feature>
<feature type="transmembrane region" description="Helical" evidence="6">
    <location>
        <begin position="176"/>
        <end position="195"/>
    </location>
</feature>
<comment type="similarity">
    <text evidence="2">Belongs to the unc-50 family.</text>
</comment>
<dbReference type="PANTHER" id="PTHR12841:SF6">
    <property type="entry name" value="PROTEIN UNC-50 HOMOLOG"/>
    <property type="match status" value="1"/>
</dbReference>
<accession>A0A0P1AIW9</accession>
<keyword evidence="3 6" id="KW-0812">Transmembrane</keyword>
<feature type="transmembrane region" description="Helical" evidence="6">
    <location>
        <begin position="117"/>
        <end position="140"/>
    </location>
</feature>
<dbReference type="Proteomes" id="UP000054928">
    <property type="component" value="Unassembled WGS sequence"/>
</dbReference>
<dbReference type="GO" id="GO:0000139">
    <property type="term" value="C:Golgi membrane"/>
    <property type="evidence" value="ECO:0007669"/>
    <property type="project" value="TreeGrafter"/>
</dbReference>